<reference evidence="2 3" key="1">
    <citation type="submission" date="2016-03" db="EMBL/GenBank/DDBJ databases">
        <title>Cyphomyrmex costatus WGS genome.</title>
        <authorList>
            <person name="Nygaard S."/>
            <person name="Hu H."/>
            <person name="Boomsma J."/>
            <person name="Zhang G."/>
        </authorList>
    </citation>
    <scope>NUCLEOTIDE SEQUENCE [LARGE SCALE GENOMIC DNA]</scope>
    <source>
        <strain evidence="2">MS0001</strain>
        <tissue evidence="2">Whole body</tissue>
    </source>
</reference>
<protein>
    <submittedName>
        <fullName evidence="2">Uncharacterized protein</fullName>
    </submittedName>
</protein>
<name>A0A195CFU8_9HYME</name>
<proteinExistence type="predicted"/>
<organism evidence="2 3">
    <name type="scientific">Cyphomyrmex costatus</name>
    <dbReference type="NCBI Taxonomy" id="456900"/>
    <lineage>
        <taxon>Eukaryota</taxon>
        <taxon>Metazoa</taxon>
        <taxon>Ecdysozoa</taxon>
        <taxon>Arthropoda</taxon>
        <taxon>Hexapoda</taxon>
        <taxon>Insecta</taxon>
        <taxon>Pterygota</taxon>
        <taxon>Neoptera</taxon>
        <taxon>Endopterygota</taxon>
        <taxon>Hymenoptera</taxon>
        <taxon>Apocrita</taxon>
        <taxon>Aculeata</taxon>
        <taxon>Formicoidea</taxon>
        <taxon>Formicidae</taxon>
        <taxon>Myrmicinae</taxon>
        <taxon>Cyphomyrmex</taxon>
    </lineage>
</organism>
<keyword evidence="3" id="KW-1185">Reference proteome</keyword>
<evidence type="ECO:0000256" key="1">
    <source>
        <dbReference type="SAM" id="MobiDB-lite"/>
    </source>
</evidence>
<feature type="region of interest" description="Disordered" evidence="1">
    <location>
        <begin position="13"/>
        <end position="35"/>
    </location>
</feature>
<dbReference type="Proteomes" id="UP000078542">
    <property type="component" value="Unassembled WGS sequence"/>
</dbReference>
<feature type="compositionally biased region" description="Low complexity" evidence="1">
    <location>
        <begin position="17"/>
        <end position="29"/>
    </location>
</feature>
<evidence type="ECO:0000313" key="3">
    <source>
        <dbReference type="Proteomes" id="UP000078542"/>
    </source>
</evidence>
<dbReference type="AlphaFoldDB" id="A0A195CFU8"/>
<sequence length="69" mass="7678">LEISGFEKLQVRRTDLTSSSETPRTSCSSTRDERDGPVIFGVSMTGVREVHKSFLEYRNVSALNSSVLL</sequence>
<gene>
    <name evidence="2" type="ORF">ALC62_10150</name>
</gene>
<dbReference type="EMBL" id="KQ977873">
    <property type="protein sequence ID" value="KYM99181.1"/>
    <property type="molecule type" value="Genomic_DNA"/>
</dbReference>
<evidence type="ECO:0000313" key="2">
    <source>
        <dbReference type="EMBL" id="KYM99181.1"/>
    </source>
</evidence>
<accession>A0A195CFU8</accession>
<feature type="non-terminal residue" evidence="2">
    <location>
        <position position="1"/>
    </location>
</feature>